<evidence type="ECO:0000313" key="3">
    <source>
        <dbReference type="Proteomes" id="UP000243024"/>
    </source>
</evidence>
<protein>
    <submittedName>
        <fullName evidence="2">Uncharacterized protein</fullName>
    </submittedName>
</protein>
<reference evidence="2 3" key="1">
    <citation type="submission" date="2015-09" db="EMBL/GenBank/DDBJ databases">
        <title>Draft genome sequence of Hydrogenibacillus schlegelii DSM 2000.</title>
        <authorList>
            <person name="Hemp J."/>
        </authorList>
    </citation>
    <scope>NUCLEOTIDE SEQUENCE [LARGE SCALE GENOMIC DNA]</scope>
    <source>
        <strain evidence="2 3">MA 48</strain>
    </source>
</reference>
<keyword evidence="3" id="KW-1185">Reference proteome</keyword>
<dbReference type="PROSITE" id="PS51257">
    <property type="entry name" value="PROKAR_LIPOPROTEIN"/>
    <property type="match status" value="1"/>
</dbReference>
<evidence type="ECO:0000313" key="2">
    <source>
        <dbReference type="EMBL" id="OAR05504.1"/>
    </source>
</evidence>
<dbReference type="RefSeq" id="WP_066197661.1">
    <property type="nucleotide sequence ID" value="NZ_CBCSAS010000013.1"/>
</dbReference>
<evidence type="ECO:0000256" key="1">
    <source>
        <dbReference type="SAM" id="MobiDB-lite"/>
    </source>
</evidence>
<sequence length="529" mass="54809">MRKAWRPSVRRVGVAGVLWLLFAAAFGLIGCQKSPATSERPEASSGEGIRNEASPKRPPGSSGDSDGTTDRSSAAPGAVGGNAGAPGGNEAARPPERSDHAAGVQAVVPGIERLFLPGRLLAAPAAPRDGTLVLAVELEGGASAVGLPGVRSGTGAATAADAPAAQMPADPEERKAAEEPKGGYALFRYRPFAPSVTEAFEPLASLSLEPAAVRPDGGAVVAGAPVCFDRGLALEKASVGAKGVSGLSCSLAFIDVSTGERRPLLEAVAPVFSVVFSPDGGRVAIAHLAGVDVVPIDDPAGARRVYRARGDGGGSIGPFQYIIHVAELAWPVEAVLFGREEASVYASEPSRGGIVRFDLRQSDGAPQTVLDEPVIETAWAVAPDGRTVVASASREIYLMDVGPSSFSVWRAELPADRAAGVRKARLPVPIAPDRLPLVKTFAPDRTTLWGVSLDGRSLPERPPALFRLPHIDSTDRITWFAASGELGEPGTWFGGLWGSGADLFLHAPSSAGDVLYALRPDRLSAFDDR</sequence>
<feature type="region of interest" description="Disordered" evidence="1">
    <location>
        <begin position="154"/>
        <end position="178"/>
    </location>
</feature>
<feature type="compositionally biased region" description="Gly residues" evidence="1">
    <location>
        <begin position="78"/>
        <end position="87"/>
    </location>
</feature>
<feature type="compositionally biased region" description="Low complexity" evidence="1">
    <location>
        <begin position="156"/>
        <end position="169"/>
    </location>
</feature>
<accession>A0A132MGP4</accession>
<name>A0A132MGP4_HYDSH</name>
<dbReference type="AlphaFoldDB" id="A0A132MGP4"/>
<feature type="compositionally biased region" description="Low complexity" evidence="1">
    <location>
        <begin position="59"/>
        <end position="77"/>
    </location>
</feature>
<dbReference type="EMBL" id="JXBB01000001">
    <property type="protein sequence ID" value="OAR05504.1"/>
    <property type="molecule type" value="Genomic_DNA"/>
</dbReference>
<organism evidence="2 3">
    <name type="scientific">Hydrogenibacillus schlegelii</name>
    <name type="common">Bacillus schlegelii</name>
    <dbReference type="NCBI Taxonomy" id="1484"/>
    <lineage>
        <taxon>Bacteria</taxon>
        <taxon>Bacillati</taxon>
        <taxon>Bacillota</taxon>
        <taxon>Bacilli</taxon>
        <taxon>Bacillales</taxon>
        <taxon>Bacillales Family X. Incertae Sedis</taxon>
        <taxon>Hydrogenibacillus</taxon>
    </lineage>
</organism>
<feature type="region of interest" description="Disordered" evidence="1">
    <location>
        <begin position="34"/>
        <end position="102"/>
    </location>
</feature>
<dbReference type="Proteomes" id="UP000243024">
    <property type="component" value="Unassembled WGS sequence"/>
</dbReference>
<gene>
    <name evidence="2" type="ORF">SA87_11490</name>
</gene>
<proteinExistence type="predicted"/>
<comment type="caution">
    <text evidence="2">The sequence shown here is derived from an EMBL/GenBank/DDBJ whole genome shotgun (WGS) entry which is preliminary data.</text>
</comment>
<dbReference type="SUPFAM" id="SSF82171">
    <property type="entry name" value="DPP6 N-terminal domain-like"/>
    <property type="match status" value="1"/>
</dbReference>